<name>A0A6M3MBV8_9ZZZZ</name>
<evidence type="ECO:0000313" key="4">
    <source>
        <dbReference type="EMBL" id="QJB00274.1"/>
    </source>
</evidence>
<dbReference type="SUPFAM" id="SSF53448">
    <property type="entry name" value="Nucleotide-diphospho-sugar transferases"/>
    <property type="match status" value="1"/>
</dbReference>
<dbReference type="Pfam" id="PF02709">
    <property type="entry name" value="Glyco_transf_7C"/>
    <property type="match status" value="1"/>
</dbReference>
<evidence type="ECO:0000259" key="2">
    <source>
        <dbReference type="Pfam" id="PF00535"/>
    </source>
</evidence>
<feature type="domain" description="Glycosyltransferase 2-like" evidence="2">
    <location>
        <begin position="18"/>
        <end position="130"/>
    </location>
</feature>
<sequence length="271" mass="31807">MNVETIKKQAFSTQPQASIIIPLKDRCGVRLQNCLRGIQLQTHRDIETIIVDYGSTQKNYEQLLQDITPFDCTLYRYPTEKIWSPAVSKNIGIRRARGKYIITLDADCIMEPRVIEKTLNIHKNNDKSYVETKMSFLHGQLDINNLRLPKDFDKLRENYSLRKYGFGSYLSVHRSWWFAVRGCDERMQGWGGNDDDIRTRVGRSGYTRIRLNQQKIPKTMIFHQWHPPSHKAFTKKYGDVFNKMWKRNVSIIKNDMTTVRNENNDNWGVSG</sequence>
<organism evidence="5">
    <name type="scientific">viral metagenome</name>
    <dbReference type="NCBI Taxonomy" id="1070528"/>
    <lineage>
        <taxon>unclassified sequences</taxon>
        <taxon>metagenomes</taxon>
        <taxon>organismal metagenomes</taxon>
    </lineage>
</organism>
<dbReference type="InterPro" id="IPR029044">
    <property type="entry name" value="Nucleotide-diphossugar_trans"/>
</dbReference>
<feature type="domain" description="Galactosyltransferase C-terminal" evidence="3">
    <location>
        <begin position="152"/>
        <end position="223"/>
    </location>
</feature>
<proteinExistence type="predicted"/>
<protein>
    <submittedName>
        <fullName evidence="5">Putative glycosyltransferase</fullName>
    </submittedName>
</protein>
<dbReference type="PANTHER" id="PTHR43685">
    <property type="entry name" value="GLYCOSYLTRANSFERASE"/>
    <property type="match status" value="1"/>
</dbReference>
<dbReference type="AlphaFoldDB" id="A0A6M3MBV8"/>
<evidence type="ECO:0000256" key="1">
    <source>
        <dbReference type="ARBA" id="ARBA00022679"/>
    </source>
</evidence>
<dbReference type="PANTHER" id="PTHR43685:SF2">
    <property type="entry name" value="GLYCOSYLTRANSFERASE 2-LIKE DOMAIN-CONTAINING PROTEIN"/>
    <property type="match status" value="1"/>
</dbReference>
<dbReference type="InterPro" id="IPR027791">
    <property type="entry name" value="Galactosyl_T_C"/>
</dbReference>
<dbReference type="EMBL" id="MT143854">
    <property type="protein sequence ID" value="QJB03630.1"/>
    <property type="molecule type" value="Genomic_DNA"/>
</dbReference>
<dbReference type="InterPro" id="IPR001173">
    <property type="entry name" value="Glyco_trans_2-like"/>
</dbReference>
<dbReference type="InterPro" id="IPR050834">
    <property type="entry name" value="Glycosyltransf_2"/>
</dbReference>
<keyword evidence="1 5" id="KW-0808">Transferase</keyword>
<gene>
    <name evidence="4" type="ORF">MM171A00646_0011</name>
    <name evidence="5" type="ORF">MM171B00596_0008</name>
</gene>
<accession>A0A6M3MBV8</accession>
<evidence type="ECO:0000259" key="3">
    <source>
        <dbReference type="Pfam" id="PF02709"/>
    </source>
</evidence>
<dbReference type="GO" id="GO:0016740">
    <property type="term" value="F:transferase activity"/>
    <property type="evidence" value="ECO:0007669"/>
    <property type="project" value="UniProtKB-KW"/>
</dbReference>
<dbReference type="Gene3D" id="3.90.550.10">
    <property type="entry name" value="Spore Coat Polysaccharide Biosynthesis Protein SpsA, Chain A"/>
    <property type="match status" value="1"/>
</dbReference>
<reference evidence="5" key="1">
    <citation type="submission" date="2020-03" db="EMBL/GenBank/DDBJ databases">
        <title>The deep terrestrial virosphere.</title>
        <authorList>
            <person name="Holmfeldt K."/>
            <person name="Nilsson E."/>
            <person name="Simone D."/>
            <person name="Lopez-Fernandez M."/>
            <person name="Wu X."/>
            <person name="de Brujin I."/>
            <person name="Lundin D."/>
            <person name="Andersson A."/>
            <person name="Bertilsson S."/>
            <person name="Dopson M."/>
        </authorList>
    </citation>
    <scope>NUCLEOTIDE SEQUENCE</scope>
    <source>
        <strain evidence="4">MM171A00646</strain>
        <strain evidence="5">MM171B00596</strain>
    </source>
</reference>
<dbReference type="Pfam" id="PF00535">
    <property type="entry name" value="Glycos_transf_2"/>
    <property type="match status" value="1"/>
</dbReference>
<evidence type="ECO:0000313" key="5">
    <source>
        <dbReference type="EMBL" id="QJB03630.1"/>
    </source>
</evidence>
<dbReference type="EMBL" id="MT143687">
    <property type="protein sequence ID" value="QJB00274.1"/>
    <property type="molecule type" value="Genomic_DNA"/>
</dbReference>